<accession>A0A4Y2KC21</accession>
<comment type="caution">
    <text evidence="1">The sequence shown here is derived from an EMBL/GenBank/DDBJ whole genome shotgun (WGS) entry which is preliminary data.</text>
</comment>
<name>A0A4Y2KC21_ARAVE</name>
<dbReference type="AlphaFoldDB" id="A0A4Y2KC21"/>
<evidence type="ECO:0000313" key="1">
    <source>
        <dbReference type="EMBL" id="GBN00244.1"/>
    </source>
</evidence>
<protein>
    <submittedName>
        <fullName evidence="1">Uncharacterized protein</fullName>
    </submittedName>
</protein>
<organism evidence="1 2">
    <name type="scientific">Araneus ventricosus</name>
    <name type="common">Orbweaver spider</name>
    <name type="synonym">Epeira ventricosa</name>
    <dbReference type="NCBI Taxonomy" id="182803"/>
    <lineage>
        <taxon>Eukaryota</taxon>
        <taxon>Metazoa</taxon>
        <taxon>Ecdysozoa</taxon>
        <taxon>Arthropoda</taxon>
        <taxon>Chelicerata</taxon>
        <taxon>Arachnida</taxon>
        <taxon>Araneae</taxon>
        <taxon>Araneomorphae</taxon>
        <taxon>Entelegynae</taxon>
        <taxon>Araneoidea</taxon>
        <taxon>Araneidae</taxon>
        <taxon>Araneus</taxon>
    </lineage>
</organism>
<evidence type="ECO:0000313" key="2">
    <source>
        <dbReference type="Proteomes" id="UP000499080"/>
    </source>
</evidence>
<proteinExistence type="predicted"/>
<dbReference type="Proteomes" id="UP000499080">
    <property type="component" value="Unassembled WGS sequence"/>
</dbReference>
<reference evidence="1 2" key="1">
    <citation type="journal article" date="2019" name="Sci. Rep.">
        <title>Orb-weaving spider Araneus ventricosus genome elucidates the spidroin gene catalogue.</title>
        <authorList>
            <person name="Kono N."/>
            <person name="Nakamura H."/>
            <person name="Ohtoshi R."/>
            <person name="Moran D.A.P."/>
            <person name="Shinohara A."/>
            <person name="Yoshida Y."/>
            <person name="Fujiwara M."/>
            <person name="Mori M."/>
            <person name="Tomita M."/>
            <person name="Arakawa K."/>
        </authorList>
    </citation>
    <scope>NUCLEOTIDE SEQUENCE [LARGE SCALE GENOMIC DNA]</scope>
</reference>
<sequence>MGPLFWQRRIVLCSTSFNPEFSRFEQDNPQRLPILLFARNYASAQNYHTHSEAECLQIRQFRHLLIGFLGNAMAQQQSIDIPQWHGEWLITETAHTHGGQFKTERLSNSVELIL</sequence>
<dbReference type="EMBL" id="BGPR01004498">
    <property type="protein sequence ID" value="GBN00244.1"/>
    <property type="molecule type" value="Genomic_DNA"/>
</dbReference>
<gene>
    <name evidence="1" type="ORF">AVEN_201638_1</name>
</gene>
<keyword evidence="2" id="KW-1185">Reference proteome</keyword>